<reference evidence="8" key="3">
    <citation type="submission" date="2018-07" db="EMBL/GenBank/DDBJ databases">
        <authorList>
            <consortium name="GenomeTrakr network: Whole genome sequencing for foodborne pathogen traceback"/>
        </authorList>
    </citation>
    <scope>NUCLEOTIDE SEQUENCE [LARGE SCALE GENOMIC DNA]</scope>
    <source>
        <strain evidence="13">ADRDL-15-6557</strain>
        <strain evidence="8">CFSAN012624</strain>
        <strain evidence="10">CFSAN036024</strain>
    </source>
</reference>
<dbReference type="SMR" id="A0A221XXZ6"/>
<dbReference type="Proteomes" id="UP000839511">
    <property type="component" value="Unassembled WGS sequence"/>
</dbReference>
<dbReference type="EMBL" id="VFRN01000004">
    <property type="protein sequence ID" value="TPP74113.1"/>
    <property type="molecule type" value="Genomic_DNA"/>
</dbReference>
<reference evidence="16 20" key="6">
    <citation type="submission" date="2019-09" db="EMBL/GenBank/DDBJ databases">
        <title>Analyses of genetics and pathogenesis of a Salmonella species QH with narrow spectrum of antibiotic resistance isolated from Yak.</title>
        <authorList>
            <person name="Han S."/>
        </authorList>
    </citation>
    <scope>NUCLEOTIDE SEQUENCE [LARGE SCALE GENOMIC DNA]</scope>
    <source>
        <strain evidence="16 20">QH</strain>
    </source>
</reference>
<dbReference type="GO" id="GO:0003700">
    <property type="term" value="F:DNA-binding transcription factor activity"/>
    <property type="evidence" value="ECO:0007669"/>
    <property type="project" value="InterPro"/>
</dbReference>
<dbReference type="Proteomes" id="UP000320817">
    <property type="component" value="Unassembled WGS sequence"/>
</dbReference>
<dbReference type="InterPro" id="IPR036388">
    <property type="entry name" value="WH-like_DNA-bd_sf"/>
</dbReference>
<feature type="domain" description="HTH gntR-type" evidence="4">
    <location>
        <begin position="24"/>
        <end position="92"/>
    </location>
</feature>
<keyword evidence="3" id="KW-0804">Transcription</keyword>
<dbReference type="EMBL" id="AAGDOF010000032">
    <property type="protein sequence ID" value="EBM7375921.1"/>
    <property type="molecule type" value="Genomic_DNA"/>
</dbReference>
<dbReference type="PROSITE" id="PS50949">
    <property type="entry name" value="HTH_GNTR"/>
    <property type="match status" value="1"/>
</dbReference>
<evidence type="ECO:0000313" key="11">
    <source>
        <dbReference type="EMBL" id="EBT8032326.1"/>
    </source>
</evidence>
<dbReference type="Gene3D" id="1.10.10.10">
    <property type="entry name" value="Winged helix-like DNA-binding domain superfamily/Winged helix DNA-binding domain"/>
    <property type="match status" value="1"/>
</dbReference>
<evidence type="ECO:0000313" key="19">
    <source>
        <dbReference type="Proteomes" id="UP000320817"/>
    </source>
</evidence>
<reference evidence="14" key="4">
    <citation type="submission" date="2018-10" db="EMBL/GenBank/DDBJ databases">
        <authorList>
            <consortium name="PulseNet: The National Subtyping Network for Foodborne Disease Surveillance"/>
            <person name="Tarr C.L."/>
            <person name="Trees E."/>
            <person name="Katz L.S."/>
            <person name="Carleton-Romer H.A."/>
            <person name="Stroika S."/>
            <person name="Kucerova Z."/>
            <person name="Roache K.F."/>
            <person name="Sabol A.L."/>
            <person name="Besser J."/>
            <person name="Gerner-Smidt P."/>
        </authorList>
    </citation>
    <scope>NUCLEOTIDE SEQUENCE [LARGE SCALE GENOMIC DNA]</scope>
    <source>
        <strain evidence="9">2012K-0227</strain>
        <strain evidence="11">2015AM-1378</strain>
        <strain evidence="6">PNUSAS052182</strain>
        <strain evidence="7">PNUSAS052603</strain>
        <strain evidence="14">PNUSAS056479</strain>
        <strain evidence="15">PNUSAS058308</strain>
        <strain evidence="12">PNUSAS109059</strain>
    </source>
</reference>
<dbReference type="EMBL" id="RVYY01000001">
    <property type="protein sequence ID" value="MMP86717.1"/>
    <property type="molecule type" value="Genomic_DNA"/>
</dbReference>
<gene>
    <name evidence="10" type="ORF">AIY46_06610</name>
    <name evidence="5" type="ORF">AL463_11910</name>
    <name evidence="13" type="ORF">ASQ14_01245</name>
    <name evidence="11" type="ORF">CQW68_01250</name>
    <name evidence="6" type="ORF">D3346_15495</name>
    <name evidence="7" type="ORF">D3Q81_07470</name>
    <name evidence="15" type="ORF">EAW95_01415</name>
    <name evidence="14" type="ORF">EBH50_16615</name>
    <name evidence="16" type="ORF">F1527_03855</name>
    <name evidence="8" type="ORF">FE26_06525</name>
    <name evidence="17" type="ORF">FJR52_07445</name>
    <name evidence="12" type="ORF">GCH85_07500</name>
    <name evidence="9" type="ORF">ND68_02085</name>
</gene>
<dbReference type="EMBL" id="AAGPWX010000003">
    <property type="protein sequence ID" value="EBQ7133642.1"/>
    <property type="molecule type" value="Genomic_DNA"/>
</dbReference>
<dbReference type="SMART" id="SM00895">
    <property type="entry name" value="FCD"/>
    <property type="match status" value="1"/>
</dbReference>
<dbReference type="Proteomes" id="UP000885317">
    <property type="component" value="Unassembled WGS sequence"/>
</dbReference>
<dbReference type="EMBL" id="AAGHGY010000004">
    <property type="protein sequence ID" value="EBN9540450.1"/>
    <property type="molecule type" value="Genomic_DNA"/>
</dbReference>
<dbReference type="Proteomes" id="UP000839924">
    <property type="component" value="Unassembled WGS sequence"/>
</dbReference>
<dbReference type="EMBL" id="AAGZYR010000001">
    <property type="protein sequence ID" value="EBT8032326.1"/>
    <property type="molecule type" value="Genomic_DNA"/>
</dbReference>
<protein>
    <submittedName>
        <fullName evidence="12">FCD domain-containing protein</fullName>
    </submittedName>
    <submittedName>
        <fullName evidence="14">FadR family transcriptional regulator</fullName>
    </submittedName>
</protein>
<name>A0A221XXZ6_SALER</name>
<dbReference type="PANTHER" id="PTHR43537">
    <property type="entry name" value="TRANSCRIPTIONAL REGULATOR, GNTR FAMILY"/>
    <property type="match status" value="1"/>
</dbReference>
<dbReference type="AlphaFoldDB" id="A0A221XXZ6"/>
<evidence type="ECO:0000256" key="1">
    <source>
        <dbReference type="ARBA" id="ARBA00023015"/>
    </source>
</evidence>
<dbReference type="SUPFAM" id="SSF46785">
    <property type="entry name" value="Winged helix' DNA-binding domain"/>
    <property type="match status" value="1"/>
</dbReference>
<dbReference type="EMBL" id="AAGKKO010000002">
    <property type="protein sequence ID" value="EBP0322465.1"/>
    <property type="molecule type" value="Genomic_DNA"/>
</dbReference>
<evidence type="ECO:0000313" key="15">
    <source>
        <dbReference type="EMBL" id="MMP86717.1"/>
    </source>
</evidence>
<dbReference type="CDD" id="cd07377">
    <property type="entry name" value="WHTH_GntR"/>
    <property type="match status" value="1"/>
</dbReference>
<dbReference type="InterPro" id="IPR011711">
    <property type="entry name" value="GntR_C"/>
</dbReference>
<dbReference type="SMART" id="SM00345">
    <property type="entry name" value="HTH_GNTR"/>
    <property type="match status" value="1"/>
</dbReference>
<organism evidence="14">
    <name type="scientific">Salmonella enterica</name>
    <name type="common">Salmonella choleraesuis</name>
    <dbReference type="NCBI Taxonomy" id="28901"/>
    <lineage>
        <taxon>Bacteria</taxon>
        <taxon>Pseudomonadati</taxon>
        <taxon>Pseudomonadota</taxon>
        <taxon>Gammaproteobacteria</taxon>
        <taxon>Enterobacterales</taxon>
        <taxon>Enterobacteriaceae</taxon>
        <taxon>Salmonella</taxon>
    </lineage>
</organism>
<evidence type="ECO:0000259" key="4">
    <source>
        <dbReference type="PROSITE" id="PS50949"/>
    </source>
</evidence>
<dbReference type="PRINTS" id="PR00035">
    <property type="entry name" value="HTHGNTR"/>
</dbReference>
<evidence type="ECO:0000313" key="13">
    <source>
        <dbReference type="EMBL" id="MIU18339.1"/>
    </source>
</evidence>
<evidence type="ECO:0000313" key="8">
    <source>
        <dbReference type="EMBL" id="EBP0322465.1"/>
    </source>
</evidence>
<dbReference type="OMA" id="PRAINWG"/>
<dbReference type="Proteomes" id="UP000839920">
    <property type="component" value="Unassembled WGS sequence"/>
</dbReference>
<dbReference type="EMBL" id="CP043773">
    <property type="protein sequence ID" value="QEP95595.1"/>
    <property type="molecule type" value="Genomic_DNA"/>
</dbReference>
<dbReference type="InterPro" id="IPR036390">
    <property type="entry name" value="WH_DNA-bd_sf"/>
</dbReference>
<evidence type="ECO:0000313" key="18">
    <source>
        <dbReference type="Proteomes" id="UP000055793"/>
    </source>
</evidence>
<dbReference type="EMBL" id="RSTN01000001">
    <property type="protein sequence ID" value="MIU18339.1"/>
    <property type="molecule type" value="Genomic_DNA"/>
</dbReference>
<evidence type="ECO:0000256" key="3">
    <source>
        <dbReference type="ARBA" id="ARBA00023163"/>
    </source>
</evidence>
<dbReference type="SUPFAM" id="SSF48008">
    <property type="entry name" value="GntR ligand-binding domain-like"/>
    <property type="match status" value="1"/>
</dbReference>
<dbReference type="Proteomes" id="UP000839925">
    <property type="component" value="Unassembled WGS sequence"/>
</dbReference>
<dbReference type="Proteomes" id="UP000839917">
    <property type="component" value="Unassembled WGS sequence"/>
</dbReference>
<evidence type="ECO:0000313" key="16">
    <source>
        <dbReference type="EMBL" id="QEP95595.1"/>
    </source>
</evidence>
<dbReference type="Gene3D" id="1.20.120.530">
    <property type="entry name" value="GntR ligand-binding domain-like"/>
    <property type="match status" value="1"/>
</dbReference>
<dbReference type="Proteomes" id="UP000055793">
    <property type="component" value="Chromosome"/>
</dbReference>
<dbReference type="EMBL" id="CP014051">
    <property type="protein sequence ID" value="AMG26454.2"/>
    <property type="molecule type" value="Genomic_DNA"/>
</dbReference>
<dbReference type="RefSeq" id="WP_001576357.1">
    <property type="nucleotide sequence ID" value="NZ_AP024347.1"/>
</dbReference>
<evidence type="ECO:0000313" key="17">
    <source>
        <dbReference type="EMBL" id="TPP74113.1"/>
    </source>
</evidence>
<evidence type="ECO:0000313" key="14">
    <source>
        <dbReference type="EMBL" id="MLE31538.1"/>
    </source>
</evidence>
<dbReference type="InterPro" id="IPR008920">
    <property type="entry name" value="TF_FadR/GntR_C"/>
</dbReference>
<evidence type="ECO:0000313" key="6">
    <source>
        <dbReference type="EMBL" id="EBM7375921.1"/>
    </source>
</evidence>
<dbReference type="Pfam" id="PF07729">
    <property type="entry name" value="FCD"/>
    <property type="match status" value="1"/>
</dbReference>
<evidence type="ECO:0000313" key="7">
    <source>
        <dbReference type="EMBL" id="EBN9540450.1"/>
    </source>
</evidence>
<evidence type="ECO:0000313" key="12">
    <source>
        <dbReference type="EMBL" id="EDG1739539.1"/>
    </source>
</evidence>
<sequence length="266" mass="31194">MFTLPSSGAIAVYIGMCMEQILTKRRYFDIGLQIEELLYSGVFKAGERLPAERELSERFQTSRTTIREAIIMLELKGVVEVKQGAGTYFIDSLEKINQKALLPYSDIGPFELLQARQVIESNITGFAATQIRFNELKQLKRIIEQQEKQIGGDSDKFEELDRQFHNIIAESTQNRVLMKQSAELWRAVRTENPRWKQLNYKYLHKKELRMKWVEDHRSIFLALQKRDAEQARQASWTHLENSKNELVKIFQQDDSLEDFDDFFFAT</sequence>
<dbReference type="EMBL" id="RUTY01000018">
    <property type="protein sequence ID" value="MLE31538.1"/>
    <property type="molecule type" value="Genomic_DNA"/>
</dbReference>
<reference evidence="5" key="2">
    <citation type="submission" date="2017-12" db="EMBL/GenBank/DDBJ databases">
        <title>FDA database for Regulatory Grade Microbial Sequences (FDA-ARGOS): Supporting development and validation of Infectious Disease Dx tests.</title>
        <authorList>
            <person name="Pirone C."/>
            <person name="Hoffmann M."/>
            <person name="Muruvanda T."/>
            <person name="Allard M."/>
            <person name="Evans P."/>
            <person name="Tallon L."/>
            <person name="Sadzewicz L."/>
            <person name="Sengamalay N."/>
            <person name="Ott S."/>
            <person name="Godinez A."/>
            <person name="Nagaraj S."/>
            <person name="Vavikolanu K."/>
            <person name="Aluvathingal J."/>
            <person name="Nadendla S."/>
            <person name="Sichtig H."/>
        </authorList>
    </citation>
    <scope>NUCLEOTIDE SEQUENCE</scope>
    <source>
        <strain evidence="5">LT2</strain>
    </source>
</reference>
<evidence type="ECO:0000313" key="9">
    <source>
        <dbReference type="EMBL" id="EBP1761191.1"/>
    </source>
</evidence>
<dbReference type="Proteomes" id="UP000839922">
    <property type="component" value="Unassembled WGS sequence"/>
</dbReference>
<dbReference type="EMBL" id="AAMDFX010000004">
    <property type="protein sequence ID" value="EDG1739539.1"/>
    <property type="molecule type" value="Genomic_DNA"/>
</dbReference>
<dbReference type="EMBL" id="AAGKWS010000001">
    <property type="protein sequence ID" value="EBP1761191.1"/>
    <property type="molecule type" value="Genomic_DNA"/>
</dbReference>
<dbReference type="Proteomes" id="UP000839918">
    <property type="component" value="Unassembled WGS sequence"/>
</dbReference>
<dbReference type="Proteomes" id="UP000839919">
    <property type="component" value="Unassembled WGS sequence"/>
</dbReference>
<dbReference type="Proteomes" id="UP000885410">
    <property type="component" value="Unassembled WGS sequence"/>
</dbReference>
<keyword evidence="2" id="KW-0238">DNA-binding</keyword>
<keyword evidence="1" id="KW-0805">Transcription regulation</keyword>
<dbReference type="GO" id="GO:0003677">
    <property type="term" value="F:DNA binding"/>
    <property type="evidence" value="ECO:0007669"/>
    <property type="project" value="UniProtKB-KW"/>
</dbReference>
<evidence type="ECO:0000313" key="5">
    <source>
        <dbReference type="EMBL" id="AMG26454.2"/>
    </source>
</evidence>
<evidence type="ECO:0000313" key="10">
    <source>
        <dbReference type="EMBL" id="EBQ7133642.1"/>
    </source>
</evidence>
<accession>A0A221XXZ6</accession>
<reference evidence="17 19" key="5">
    <citation type="submission" date="2019-06" db="EMBL/GenBank/DDBJ databases">
        <title>Comparative genome anaysis of Salmonella and Staphylococcus aureus isolated from China.</title>
        <authorList>
            <person name="Li L."/>
        </authorList>
    </citation>
    <scope>NUCLEOTIDE SEQUENCE [LARGE SCALE GENOMIC DNA]</scope>
    <source>
        <strain evidence="17 19">GSJ/2017-Sal.-008</strain>
    </source>
</reference>
<dbReference type="Proteomes" id="UP000323088">
    <property type="component" value="Chromosome"/>
</dbReference>
<dbReference type="PANTHER" id="PTHR43537:SF5">
    <property type="entry name" value="UXU OPERON TRANSCRIPTIONAL REGULATOR"/>
    <property type="match status" value="1"/>
</dbReference>
<dbReference type="InterPro" id="IPR000524">
    <property type="entry name" value="Tscrpt_reg_HTH_GntR"/>
</dbReference>
<evidence type="ECO:0000256" key="2">
    <source>
        <dbReference type="ARBA" id="ARBA00023125"/>
    </source>
</evidence>
<evidence type="ECO:0000313" key="20">
    <source>
        <dbReference type="Proteomes" id="UP000323088"/>
    </source>
</evidence>
<proteinExistence type="predicted"/>
<reference evidence="18" key="1">
    <citation type="submission" date="2015-12" db="EMBL/GenBank/DDBJ databases">
        <title>FDA database for Regulatory Grade Microbial Sequences (FDA-ARGOS): Supporting development and validation of Infectious Disease Dx tests.</title>
        <authorList>
            <person name="Pirone C."/>
            <person name="Hoffmann M."/>
            <person name="Muruvanda T."/>
            <person name="Allard M."/>
            <person name="Evans P."/>
            <person name="Tallon L."/>
            <person name="Sadzewicz L."/>
            <person name="Sengamalay N."/>
            <person name="Ott S."/>
            <person name="Godinez A."/>
            <person name="Nagaraj S."/>
            <person name="Nadendla S."/>
            <person name="Sichtig H."/>
        </authorList>
    </citation>
    <scope>NUCLEOTIDE SEQUENCE [LARGE SCALE GENOMIC DNA]</scope>
    <source>
        <strain evidence="18">LT2</strain>
    </source>
</reference>
<dbReference type="Pfam" id="PF00392">
    <property type="entry name" value="GntR"/>
    <property type="match status" value="1"/>
</dbReference>